<proteinExistence type="predicted"/>
<name>A0ABP0ERL6_9RICK</name>
<keyword evidence="1" id="KW-1133">Transmembrane helix</keyword>
<dbReference type="Proteomes" id="UP001314181">
    <property type="component" value="Unassembled WGS sequence"/>
</dbReference>
<dbReference type="SUPFAM" id="SSF53474">
    <property type="entry name" value="alpha/beta-Hydrolases"/>
    <property type="match status" value="1"/>
</dbReference>
<dbReference type="InterPro" id="IPR029058">
    <property type="entry name" value="AB_hydrolase_fold"/>
</dbReference>
<comment type="caution">
    <text evidence="2">The sequence shown here is derived from an EMBL/GenBank/DDBJ whole genome shotgun (WGS) entry which is preliminary data.</text>
</comment>
<keyword evidence="1" id="KW-0812">Transmembrane</keyword>
<evidence type="ECO:0000313" key="2">
    <source>
        <dbReference type="EMBL" id="CAK8162343.1"/>
    </source>
</evidence>
<dbReference type="PANTHER" id="PTHR12277">
    <property type="entry name" value="ALPHA/BETA HYDROLASE DOMAIN-CONTAINING PROTEIN"/>
    <property type="match status" value="1"/>
</dbReference>
<protein>
    <submittedName>
        <fullName evidence="2">Uncharacterized protein</fullName>
    </submittedName>
</protein>
<keyword evidence="1" id="KW-0472">Membrane</keyword>
<sequence>MLRKIHTKIRTLLAVTMLLLGIMPGTIIFAFIIAKLLSRYMIYDSSPPSRKYQFIEHNNFRNYYISPNAKGVEDNTKILPIELSNKPEIIVLYLHGRSMNASADYNHYSNVESKICKIFALEYPGYLPMQGKANAGNLQKAINNFLDYLENICLVKSKDIIICGHSLGAMHGIMTISQREEKYGKIYGGFIGFGTCMCLSEAIAYKIQNKITAMQLFGKYLKKGIEILLPKQERINAYKHYQKMKTKAYFFHGEEDSVAPHDGFLTAIKMQTGPERKIDHLRIIPHLPDEQHTSIIHIMKDILPCIAYNLTYDNQFNKNQGRTIK</sequence>
<dbReference type="EMBL" id="CAWVOK010000003">
    <property type="protein sequence ID" value="CAK8162343.1"/>
    <property type="molecule type" value="Genomic_DNA"/>
</dbReference>
<feature type="transmembrane region" description="Helical" evidence="1">
    <location>
        <begin position="12"/>
        <end position="37"/>
    </location>
</feature>
<reference evidence="2 3" key="1">
    <citation type="submission" date="2024-01" db="EMBL/GenBank/DDBJ databases">
        <authorList>
            <person name="Kunselman E."/>
        </authorList>
    </citation>
    <scope>NUCLEOTIDE SEQUENCE [LARGE SCALE GENOMIC DNA]</scope>
    <source>
        <strain evidence="2">2 abalone samples</strain>
    </source>
</reference>
<dbReference type="PANTHER" id="PTHR12277:SF81">
    <property type="entry name" value="PROTEIN ABHD13"/>
    <property type="match status" value="1"/>
</dbReference>
<dbReference type="Gene3D" id="3.40.50.1820">
    <property type="entry name" value="alpha/beta hydrolase"/>
    <property type="match status" value="1"/>
</dbReference>
<keyword evidence="3" id="KW-1185">Reference proteome</keyword>
<evidence type="ECO:0000313" key="3">
    <source>
        <dbReference type="Proteomes" id="UP001314181"/>
    </source>
</evidence>
<organism evidence="2 3">
    <name type="scientific">Candidatus Xenohaliotis californiensis</name>
    <dbReference type="NCBI Taxonomy" id="84677"/>
    <lineage>
        <taxon>Bacteria</taxon>
        <taxon>Pseudomonadati</taxon>
        <taxon>Pseudomonadota</taxon>
        <taxon>Alphaproteobacteria</taxon>
        <taxon>Rickettsiales</taxon>
        <taxon>Anaplasmataceae</taxon>
        <taxon>Candidatus Xenohaliotis</taxon>
    </lineage>
</organism>
<dbReference type="RefSeq" id="WP_338363314.1">
    <property type="nucleotide sequence ID" value="NZ_CAWVOK010000003.1"/>
</dbReference>
<evidence type="ECO:0000256" key="1">
    <source>
        <dbReference type="SAM" id="Phobius"/>
    </source>
</evidence>
<gene>
    <name evidence="2" type="ORF">CAXC1_120025</name>
</gene>
<accession>A0ABP0ERL6</accession>